<reference evidence="2" key="1">
    <citation type="submission" date="2017-02" db="EMBL/GenBank/DDBJ databases">
        <authorList>
            <person name="Daims H."/>
        </authorList>
    </citation>
    <scope>NUCLEOTIDE SEQUENCE [LARGE SCALE GENOMIC DNA]</scope>
</reference>
<proteinExistence type="predicted"/>
<gene>
    <name evidence="1" type="ORF">CRENPOLYSF1_290018</name>
</gene>
<name>A0A1R4H898_9GAMM</name>
<dbReference type="AlphaFoldDB" id="A0A1R4H898"/>
<dbReference type="EMBL" id="FUKI01000103">
    <property type="protein sequence ID" value="SJM92463.1"/>
    <property type="molecule type" value="Genomic_DNA"/>
</dbReference>
<evidence type="ECO:0000313" key="2">
    <source>
        <dbReference type="Proteomes" id="UP000195667"/>
    </source>
</evidence>
<dbReference type="Proteomes" id="UP000195667">
    <property type="component" value="Unassembled WGS sequence"/>
</dbReference>
<protein>
    <submittedName>
        <fullName evidence="1">Uncharacterized protein</fullName>
    </submittedName>
</protein>
<sequence>MSVSINLCTNTYVKRNILYCNAKAAKSYAGSLCNALKNDWGHDWELDQQQPVKKKPLELWERQGFVNQKEYDDAMYRKQMELYKKVG</sequence>
<organism evidence="1 2">
    <name type="scientific">Crenothrix polyspora</name>
    <dbReference type="NCBI Taxonomy" id="360316"/>
    <lineage>
        <taxon>Bacteria</taxon>
        <taxon>Pseudomonadati</taxon>
        <taxon>Pseudomonadota</taxon>
        <taxon>Gammaproteobacteria</taxon>
        <taxon>Methylococcales</taxon>
        <taxon>Crenotrichaceae</taxon>
        <taxon>Crenothrix</taxon>
    </lineage>
</organism>
<keyword evidence="2" id="KW-1185">Reference proteome</keyword>
<accession>A0A1R4H898</accession>
<dbReference type="RefSeq" id="WP_087143406.1">
    <property type="nucleotide sequence ID" value="NZ_FUKI01000103.1"/>
</dbReference>
<evidence type="ECO:0000313" key="1">
    <source>
        <dbReference type="EMBL" id="SJM92463.1"/>
    </source>
</evidence>